<evidence type="ECO:0000313" key="3">
    <source>
        <dbReference type="Proteomes" id="UP000636004"/>
    </source>
</evidence>
<accession>A0A918QTS4</accession>
<reference evidence="2" key="2">
    <citation type="submission" date="2020-09" db="EMBL/GenBank/DDBJ databases">
        <authorList>
            <person name="Sun Q."/>
            <person name="Kim S."/>
        </authorList>
    </citation>
    <scope>NUCLEOTIDE SEQUENCE</scope>
    <source>
        <strain evidence="2">KCTC 12710</strain>
    </source>
</reference>
<reference evidence="2" key="1">
    <citation type="journal article" date="2014" name="Int. J. Syst. Evol. Microbiol.">
        <title>Complete genome sequence of Corynebacterium casei LMG S-19264T (=DSM 44701T), isolated from a smear-ripened cheese.</title>
        <authorList>
            <consortium name="US DOE Joint Genome Institute (JGI-PGF)"/>
            <person name="Walter F."/>
            <person name="Albersmeier A."/>
            <person name="Kalinowski J."/>
            <person name="Ruckert C."/>
        </authorList>
    </citation>
    <scope>NUCLEOTIDE SEQUENCE</scope>
    <source>
        <strain evidence="2">KCTC 12710</strain>
    </source>
</reference>
<dbReference type="Pfam" id="PF08867">
    <property type="entry name" value="FRG"/>
    <property type="match status" value="1"/>
</dbReference>
<evidence type="ECO:0000259" key="1">
    <source>
        <dbReference type="Pfam" id="PF08867"/>
    </source>
</evidence>
<dbReference type="EMBL" id="BMWZ01000002">
    <property type="protein sequence ID" value="GGZ72481.1"/>
    <property type="molecule type" value="Genomic_DNA"/>
</dbReference>
<dbReference type="RefSeq" id="WP_189359383.1">
    <property type="nucleotide sequence ID" value="NZ_BMWZ01000002.1"/>
</dbReference>
<protein>
    <recommendedName>
        <fullName evidence="1">FRG domain-containing protein</fullName>
    </recommendedName>
</protein>
<name>A0A918QTS4_9FLAO</name>
<proteinExistence type="predicted"/>
<dbReference type="Proteomes" id="UP000636004">
    <property type="component" value="Unassembled WGS sequence"/>
</dbReference>
<comment type="caution">
    <text evidence="2">The sequence shown here is derived from an EMBL/GenBank/DDBJ whole genome shotgun (WGS) entry which is preliminary data.</text>
</comment>
<keyword evidence="3" id="KW-1185">Reference proteome</keyword>
<feature type="domain" description="FRG" evidence="1">
    <location>
        <begin position="9"/>
        <end position="49"/>
    </location>
</feature>
<dbReference type="InterPro" id="IPR014966">
    <property type="entry name" value="FRG-dom"/>
</dbReference>
<evidence type="ECO:0000313" key="2">
    <source>
        <dbReference type="EMBL" id="GGZ72481.1"/>
    </source>
</evidence>
<dbReference type="AlphaFoldDB" id="A0A918QTS4"/>
<sequence length="220" mass="25563">MLKSFGHNTAYEIAVLSFLQHYASPSPLIDWTYSLDNSLFFAFDKMKHPESDQIGNYCSVYILNKTQSELTNYIDIYQSGKNNFEELKAKHPDVDSKDLDKQYNEYSYSLIKDLPLVYISDTENNGNPTMYTNTNFNIINQEGLFIYNNSPTKPLENIFKGKDNVQMGDSFRLDKITCIDIHKNLAEYIKDLLISKGISNKFIYPQEEDLAWDSFTKYLK</sequence>
<gene>
    <name evidence="2" type="ORF">GCM10007028_06880</name>
</gene>
<organism evidence="2 3">
    <name type="scientific">Algibacter mikhailovii</name>
    <dbReference type="NCBI Taxonomy" id="425498"/>
    <lineage>
        <taxon>Bacteria</taxon>
        <taxon>Pseudomonadati</taxon>
        <taxon>Bacteroidota</taxon>
        <taxon>Flavobacteriia</taxon>
        <taxon>Flavobacteriales</taxon>
        <taxon>Flavobacteriaceae</taxon>
        <taxon>Algibacter</taxon>
    </lineage>
</organism>